<gene>
    <name evidence="2" type="ORF">VSDG_06378</name>
</gene>
<evidence type="ECO:0000313" key="3">
    <source>
        <dbReference type="Proteomes" id="UP000284375"/>
    </source>
</evidence>
<reference evidence="2 3" key="1">
    <citation type="submission" date="2015-09" db="EMBL/GenBank/DDBJ databases">
        <title>Host preference determinants of Valsa canker pathogens revealed by comparative genomics.</title>
        <authorList>
            <person name="Yin Z."/>
            <person name="Huang L."/>
        </authorList>
    </citation>
    <scope>NUCLEOTIDE SEQUENCE [LARGE SCALE GENOMIC DNA]</scope>
    <source>
        <strain evidence="2 3">YSFL</strain>
    </source>
</reference>
<organism evidence="2 3">
    <name type="scientific">Cytospora chrysosperma</name>
    <name type="common">Cytospora canker fungus</name>
    <name type="synonym">Sphaeria chrysosperma</name>
    <dbReference type="NCBI Taxonomy" id="252740"/>
    <lineage>
        <taxon>Eukaryota</taxon>
        <taxon>Fungi</taxon>
        <taxon>Dikarya</taxon>
        <taxon>Ascomycota</taxon>
        <taxon>Pezizomycotina</taxon>
        <taxon>Sordariomycetes</taxon>
        <taxon>Sordariomycetidae</taxon>
        <taxon>Diaporthales</taxon>
        <taxon>Cytosporaceae</taxon>
        <taxon>Cytospora</taxon>
    </lineage>
</organism>
<evidence type="ECO:0000256" key="1">
    <source>
        <dbReference type="SAM" id="MobiDB-lite"/>
    </source>
</evidence>
<keyword evidence="3" id="KW-1185">Reference proteome</keyword>
<dbReference type="Proteomes" id="UP000284375">
    <property type="component" value="Unassembled WGS sequence"/>
</dbReference>
<feature type="compositionally biased region" description="Low complexity" evidence="1">
    <location>
        <begin position="10"/>
        <end position="23"/>
    </location>
</feature>
<dbReference type="AlphaFoldDB" id="A0A423VPI9"/>
<accession>A0A423VPI9</accession>
<feature type="region of interest" description="Disordered" evidence="1">
    <location>
        <begin position="1"/>
        <end position="28"/>
    </location>
</feature>
<proteinExistence type="predicted"/>
<dbReference type="PROSITE" id="PS51257">
    <property type="entry name" value="PROKAR_LIPOPROTEIN"/>
    <property type="match status" value="1"/>
</dbReference>
<dbReference type="EMBL" id="LJZO01000035">
    <property type="protein sequence ID" value="ROV92929.1"/>
    <property type="molecule type" value="Genomic_DNA"/>
</dbReference>
<evidence type="ECO:0000313" key="2">
    <source>
        <dbReference type="EMBL" id="ROV92929.1"/>
    </source>
</evidence>
<comment type="caution">
    <text evidence="2">The sequence shown here is derived from an EMBL/GenBank/DDBJ whole genome shotgun (WGS) entry which is preliminary data.</text>
</comment>
<protein>
    <submittedName>
        <fullName evidence="2">Uncharacterized protein</fullName>
    </submittedName>
</protein>
<sequence length="88" mass="9204">MARTITFRPSSSRSSSSSSSASSCGKFVAGSPKKHYIRISAEKMRWYRAQEAAAAAAAARSGSGSGSGSGPDSPTRRLRISLKRYGSS</sequence>
<feature type="region of interest" description="Disordered" evidence="1">
    <location>
        <begin position="57"/>
        <end position="88"/>
    </location>
</feature>
<name>A0A423VPI9_CYTCH</name>